<comment type="caution">
    <text evidence="4">The sequence shown here is derived from an EMBL/GenBank/DDBJ whole genome shotgun (WGS) entry which is preliminary data.</text>
</comment>
<feature type="transmembrane region" description="Helical" evidence="2">
    <location>
        <begin position="380"/>
        <end position="399"/>
    </location>
</feature>
<keyword evidence="2" id="KW-1133">Transmembrane helix</keyword>
<accession>A0A8B6EUS6</accession>
<keyword evidence="2" id="KW-0812">Transmembrane</keyword>
<dbReference type="Pfam" id="PF04970">
    <property type="entry name" value="LRAT"/>
    <property type="match status" value="1"/>
</dbReference>
<reference evidence="4" key="1">
    <citation type="submission" date="2018-11" db="EMBL/GenBank/DDBJ databases">
        <authorList>
            <person name="Alioto T."/>
            <person name="Alioto T."/>
        </authorList>
    </citation>
    <scope>NUCLEOTIDE SEQUENCE</scope>
</reference>
<evidence type="ECO:0000313" key="5">
    <source>
        <dbReference type="Proteomes" id="UP000596742"/>
    </source>
</evidence>
<dbReference type="AlphaFoldDB" id="A0A8B6EUS6"/>
<name>A0A8B6EUS6_MYTGA</name>
<evidence type="ECO:0000256" key="2">
    <source>
        <dbReference type="SAM" id="Phobius"/>
    </source>
</evidence>
<dbReference type="EMBL" id="UYJE01005654">
    <property type="protein sequence ID" value="VDI39157.1"/>
    <property type="molecule type" value="Genomic_DNA"/>
</dbReference>
<feature type="transmembrane region" description="Helical" evidence="2">
    <location>
        <begin position="310"/>
        <end position="332"/>
    </location>
</feature>
<evidence type="ECO:0000256" key="1">
    <source>
        <dbReference type="SAM" id="MobiDB-lite"/>
    </source>
</evidence>
<proteinExistence type="predicted"/>
<dbReference type="OrthoDB" id="6122292at2759"/>
<sequence length="424" mass="47336">MADNKRLSDTAPIVNHDDNTTPESKENICQGKIPNQLSSYKEFRKRVKLLSHIKLKRPGGYFHHLVVLAISPVSDRVDAVTIGHYTTSAEIETESSHGIGKFIQQTIFIGENDTNDIFDFNQGVYLVEKENYPKTKDEIEEAFNRLSERIGERMYEISSNNCEHAINLILTGKSVSHQADTKTCSRICFIDLINILIIDCKEVGLKTALLVAALGAIAGALVRRAYVKIIVAAIVSLTVESRIIKCGDTRGSNLRKEADFRIDLAAHVPDIKRVLSKSSIAILDNMKNHTDTTFVCKIAEKLIYEAALKASLATVTVAIGIESILFLSFVFYNLIPRRRKKTLDDKHLCRLLFMHLFSGYGSIGLAVVCGYFAFLDFNRPALSFFGIVFGCCIVFRYILTCTSGLVFNVCCCHGCWICCQVKLL</sequence>
<dbReference type="Gene3D" id="3.90.1720.10">
    <property type="entry name" value="endopeptidase domain like (from Nostoc punctiforme)"/>
    <property type="match status" value="1"/>
</dbReference>
<feature type="compositionally biased region" description="Basic and acidic residues" evidence="1">
    <location>
        <begin position="15"/>
        <end position="26"/>
    </location>
</feature>
<organism evidence="4 5">
    <name type="scientific">Mytilus galloprovincialis</name>
    <name type="common">Mediterranean mussel</name>
    <dbReference type="NCBI Taxonomy" id="29158"/>
    <lineage>
        <taxon>Eukaryota</taxon>
        <taxon>Metazoa</taxon>
        <taxon>Spiralia</taxon>
        <taxon>Lophotrochozoa</taxon>
        <taxon>Mollusca</taxon>
        <taxon>Bivalvia</taxon>
        <taxon>Autobranchia</taxon>
        <taxon>Pteriomorphia</taxon>
        <taxon>Mytilida</taxon>
        <taxon>Mytiloidea</taxon>
        <taxon>Mytilidae</taxon>
        <taxon>Mytilinae</taxon>
        <taxon>Mytilus</taxon>
    </lineage>
</organism>
<evidence type="ECO:0000259" key="3">
    <source>
        <dbReference type="Pfam" id="PF04970"/>
    </source>
</evidence>
<gene>
    <name evidence="4" type="ORF">MGAL_10B082829</name>
</gene>
<protein>
    <recommendedName>
        <fullName evidence="3">LRAT domain-containing protein</fullName>
    </recommendedName>
</protein>
<keyword evidence="5" id="KW-1185">Reference proteome</keyword>
<dbReference type="Proteomes" id="UP000596742">
    <property type="component" value="Unassembled WGS sequence"/>
</dbReference>
<feature type="region of interest" description="Disordered" evidence="1">
    <location>
        <begin position="1"/>
        <end position="27"/>
    </location>
</feature>
<feature type="transmembrane region" description="Helical" evidence="2">
    <location>
        <begin position="352"/>
        <end position="374"/>
    </location>
</feature>
<feature type="domain" description="LRAT" evidence="3">
    <location>
        <begin position="52"/>
        <end position="174"/>
    </location>
</feature>
<evidence type="ECO:0000313" key="4">
    <source>
        <dbReference type="EMBL" id="VDI39157.1"/>
    </source>
</evidence>
<dbReference type="InterPro" id="IPR007053">
    <property type="entry name" value="LRAT_dom"/>
</dbReference>
<keyword evidence="2" id="KW-0472">Membrane</keyword>